<dbReference type="AlphaFoldDB" id="A0AAU9IGJ6"/>
<feature type="compositionally biased region" description="Polar residues" evidence="1">
    <location>
        <begin position="15"/>
        <end position="48"/>
    </location>
</feature>
<feature type="region of interest" description="Disordered" evidence="1">
    <location>
        <begin position="277"/>
        <end position="356"/>
    </location>
</feature>
<feature type="compositionally biased region" description="Low complexity" evidence="1">
    <location>
        <begin position="294"/>
        <end position="307"/>
    </location>
</feature>
<proteinExistence type="predicted"/>
<evidence type="ECO:0000313" key="2">
    <source>
        <dbReference type="EMBL" id="CAG9312426.1"/>
    </source>
</evidence>
<reference evidence="2" key="1">
    <citation type="submission" date="2021-09" db="EMBL/GenBank/DDBJ databases">
        <authorList>
            <consortium name="AG Swart"/>
            <person name="Singh M."/>
            <person name="Singh A."/>
            <person name="Seah K."/>
            <person name="Emmerich C."/>
        </authorList>
    </citation>
    <scope>NUCLEOTIDE SEQUENCE</scope>
    <source>
        <strain evidence="2">ATCC30299</strain>
    </source>
</reference>
<keyword evidence="3" id="KW-1185">Reference proteome</keyword>
<dbReference type="Proteomes" id="UP001162131">
    <property type="component" value="Unassembled WGS sequence"/>
</dbReference>
<name>A0AAU9IGJ6_9CILI</name>
<gene>
    <name evidence="2" type="ORF">BSTOLATCC_MIC6530</name>
</gene>
<evidence type="ECO:0000313" key="3">
    <source>
        <dbReference type="Proteomes" id="UP001162131"/>
    </source>
</evidence>
<organism evidence="2 3">
    <name type="scientific">Blepharisma stoltei</name>
    <dbReference type="NCBI Taxonomy" id="1481888"/>
    <lineage>
        <taxon>Eukaryota</taxon>
        <taxon>Sar</taxon>
        <taxon>Alveolata</taxon>
        <taxon>Ciliophora</taxon>
        <taxon>Postciliodesmatophora</taxon>
        <taxon>Heterotrichea</taxon>
        <taxon>Heterotrichida</taxon>
        <taxon>Blepharismidae</taxon>
        <taxon>Blepharisma</taxon>
    </lineage>
</organism>
<dbReference type="EMBL" id="CAJZBQ010000006">
    <property type="protein sequence ID" value="CAG9312426.1"/>
    <property type="molecule type" value="Genomic_DNA"/>
</dbReference>
<comment type="caution">
    <text evidence="2">The sequence shown here is derived from an EMBL/GenBank/DDBJ whole genome shotgun (WGS) entry which is preliminary data.</text>
</comment>
<accession>A0AAU9IGJ6</accession>
<sequence length="356" mass="40057">MKSKIISSRLGLKTPSKQEIPTQRNNENSLHSSPAINQKKNPSGTNRNGRLDFNMLNLSERRVRASQSHRRDRSAEELFGDYNENNIIRSDSRSSSTKKIKQVSENSEIIYKSFDGTKAKPSSVIIPKVSSSREKILQINARRLKELNIKQPCESTLPKPNEAQIETISISGLKPYDDMNTLKDICKGWHIVKADLEMNDIEGKCNGKGSVQIRYFPGSGDSEKLKFHLISHGLNVSSISSVRGRKTNYVQTITRSNSESRIGLDNSVIFSSFSSSKNRLSSSREPKNDCYQDSLRSSRSKSSNNLKPRSGSASCREQFSHRGNFENLSTGPELRSFDARPSYMRETLSSQSKRRA</sequence>
<evidence type="ECO:0000256" key="1">
    <source>
        <dbReference type="SAM" id="MobiDB-lite"/>
    </source>
</evidence>
<protein>
    <submittedName>
        <fullName evidence="2">Uncharacterized protein</fullName>
    </submittedName>
</protein>
<feature type="region of interest" description="Disordered" evidence="1">
    <location>
        <begin position="1"/>
        <end position="51"/>
    </location>
</feature>
<feature type="compositionally biased region" description="Polar residues" evidence="1">
    <location>
        <begin position="347"/>
        <end position="356"/>
    </location>
</feature>